<dbReference type="Pfam" id="PF25473">
    <property type="entry name" value="MXRA7_helical"/>
    <property type="match status" value="1"/>
</dbReference>
<evidence type="ECO:0000313" key="5">
    <source>
        <dbReference type="Proteomes" id="UP000036681"/>
    </source>
</evidence>
<evidence type="ECO:0000256" key="3">
    <source>
        <dbReference type="SAM" id="Phobius"/>
    </source>
</evidence>
<dbReference type="PANTHER" id="PTHR21845:SF2">
    <property type="entry name" value="MATRIX-REMODELING-ASSOCIATED PROTEIN 7"/>
    <property type="match status" value="1"/>
</dbReference>
<dbReference type="InterPro" id="IPR057534">
    <property type="entry name" value="MXRA7_helical"/>
</dbReference>
<evidence type="ECO:0000259" key="4">
    <source>
        <dbReference type="Pfam" id="PF25473"/>
    </source>
</evidence>
<feature type="region of interest" description="Disordered" evidence="2">
    <location>
        <begin position="142"/>
        <end position="185"/>
    </location>
</feature>
<protein>
    <recommendedName>
        <fullName evidence="4">Matrix-remodeling-associated protein 7 helical domain-containing protein</fullName>
    </recommendedName>
</protein>
<feature type="transmembrane region" description="Helical" evidence="3">
    <location>
        <begin position="90"/>
        <end position="110"/>
    </location>
</feature>
<dbReference type="AlphaFoldDB" id="A0A9J2PEY0"/>
<sequence>MLAPAASCSEREAAASTADKIGYLFSTTSPDVIDYPHLWLGVQELLNTFEANMHDEMKDDVGVEFGNPGVELHSLPPYDTFRLISDHANILAVTFAIVSIAITALLWRFVRSREEEQFDFSHPPEQIRRGQFNTSVVSNLRRVPQPTATAAPQCTDRSRLTNDGGDRSDSSEESAEVETVLQDPLKREVDSLEEIRALANTDIKLKRRNQTDSDDELEGRIEEMDEDEEGSGGASSGSLSRKVSTSESEKIDLSATLGKLHGKLATAELRARANRMEREMTEQQRNEEREICNKQLEAIYAMMMNDREKFGMQDKSEIMEQMKLYSI</sequence>
<keyword evidence="5" id="KW-1185">Reference proteome</keyword>
<dbReference type="WBParaSite" id="ALUE_0000790901-mRNA-1">
    <property type="protein sequence ID" value="ALUE_0000790901-mRNA-1"/>
    <property type="gene ID" value="ALUE_0000790901"/>
</dbReference>
<keyword evidence="3" id="KW-0812">Transmembrane</keyword>
<dbReference type="InterPro" id="IPR026622">
    <property type="entry name" value="Mxra7"/>
</dbReference>
<evidence type="ECO:0000256" key="1">
    <source>
        <dbReference type="SAM" id="Coils"/>
    </source>
</evidence>
<keyword evidence="3" id="KW-1133">Transmembrane helix</keyword>
<reference evidence="6" key="1">
    <citation type="submission" date="2023-03" db="UniProtKB">
        <authorList>
            <consortium name="WormBaseParasite"/>
        </authorList>
    </citation>
    <scope>IDENTIFICATION</scope>
</reference>
<dbReference type="PANTHER" id="PTHR21845">
    <property type="entry name" value="TRANSMEMBRANE ANCHOR PROTEIN 1"/>
    <property type="match status" value="1"/>
</dbReference>
<keyword evidence="1" id="KW-0175">Coiled coil</keyword>
<accession>A0A9J2PEY0</accession>
<proteinExistence type="predicted"/>
<feature type="domain" description="Matrix-remodeling-associated protein 7 helical" evidence="4">
    <location>
        <begin position="265"/>
        <end position="326"/>
    </location>
</feature>
<evidence type="ECO:0000313" key="6">
    <source>
        <dbReference type="WBParaSite" id="ALUE_0000790901-mRNA-1"/>
    </source>
</evidence>
<organism evidence="5 6">
    <name type="scientific">Ascaris lumbricoides</name>
    <name type="common">Giant roundworm</name>
    <dbReference type="NCBI Taxonomy" id="6252"/>
    <lineage>
        <taxon>Eukaryota</taxon>
        <taxon>Metazoa</taxon>
        <taxon>Ecdysozoa</taxon>
        <taxon>Nematoda</taxon>
        <taxon>Chromadorea</taxon>
        <taxon>Rhabditida</taxon>
        <taxon>Spirurina</taxon>
        <taxon>Ascaridomorpha</taxon>
        <taxon>Ascaridoidea</taxon>
        <taxon>Ascarididae</taxon>
        <taxon>Ascaris</taxon>
    </lineage>
</organism>
<name>A0A9J2PEY0_ASCLU</name>
<dbReference type="Proteomes" id="UP000036681">
    <property type="component" value="Unplaced"/>
</dbReference>
<feature type="coiled-coil region" evidence="1">
    <location>
        <begin position="266"/>
        <end position="293"/>
    </location>
</feature>
<feature type="region of interest" description="Disordered" evidence="2">
    <location>
        <begin position="222"/>
        <end position="249"/>
    </location>
</feature>
<keyword evidence="3" id="KW-0472">Membrane</keyword>
<feature type="compositionally biased region" description="Basic and acidic residues" evidence="2">
    <location>
        <begin position="156"/>
        <end position="170"/>
    </location>
</feature>
<evidence type="ECO:0000256" key="2">
    <source>
        <dbReference type="SAM" id="MobiDB-lite"/>
    </source>
</evidence>